<evidence type="ECO:0000313" key="4">
    <source>
        <dbReference type="Proteomes" id="UP000546252"/>
    </source>
</evidence>
<evidence type="ECO:0000313" key="2">
    <source>
        <dbReference type="EMBL" id="MBA8921875.1"/>
    </source>
</evidence>
<dbReference type="Proteomes" id="UP000546252">
    <property type="component" value="Unassembled WGS sequence"/>
</dbReference>
<reference evidence="2 4" key="3">
    <citation type="submission" date="2020-08" db="EMBL/GenBank/DDBJ databases">
        <title>Sequencing the genomes of 1000 actinobacteria strains.</title>
        <authorList>
            <person name="Klenk H.-P."/>
        </authorList>
    </citation>
    <scope>NUCLEOTIDE SEQUENCE [LARGE SCALE GENOMIC DNA]</scope>
    <source>
        <strain evidence="2 4">DSM 19081</strain>
    </source>
</reference>
<dbReference type="PANTHER" id="PTHR37298:SF1">
    <property type="entry name" value="UPF0111 PROTEIN YKAA"/>
    <property type="match status" value="1"/>
</dbReference>
<keyword evidence="3" id="KW-1185">Reference proteome</keyword>
<name>A0A0W8IIM6_9MICC</name>
<protein>
    <submittedName>
        <fullName evidence="2">Uncharacterized protein Yka (UPF0111/DUF47 family)</fullName>
    </submittedName>
</protein>
<dbReference type="EMBL" id="JACJIH010000001">
    <property type="protein sequence ID" value="MBA8921875.1"/>
    <property type="molecule type" value="Genomic_DNA"/>
</dbReference>
<dbReference type="Gene3D" id="1.20.58.220">
    <property type="entry name" value="Phosphate transport system protein phou homolog 2, domain 2"/>
    <property type="match status" value="1"/>
</dbReference>
<proteinExistence type="predicted"/>
<dbReference type="AlphaFoldDB" id="A0A0W8IIM6"/>
<reference evidence="1" key="2">
    <citation type="submission" date="2015-12" db="EMBL/GenBank/DDBJ databases">
        <authorList>
            <person name="Shamseldin A."/>
            <person name="Moawad H."/>
            <person name="Abd El-Rahim W.M."/>
            <person name="Sadowsky M.J."/>
        </authorList>
    </citation>
    <scope>NUCLEOTIDE SEQUENCE [LARGE SCALE GENOMIC DNA]</scope>
    <source>
        <strain evidence="1">CD08_7</strain>
    </source>
</reference>
<accession>A0A0W8IIM6</accession>
<evidence type="ECO:0000313" key="3">
    <source>
        <dbReference type="Proteomes" id="UP000054023"/>
    </source>
</evidence>
<dbReference type="STRING" id="317018.AVL63_11975"/>
<reference evidence="3" key="1">
    <citation type="submission" date="2015-12" db="EMBL/GenBank/DDBJ databases">
        <authorList>
            <person name="Nair G.R."/>
            <person name="Kaur G."/>
            <person name="Mayilraj S."/>
        </authorList>
    </citation>
    <scope>NUCLEOTIDE SEQUENCE [LARGE SCALE GENOMIC DNA]</scope>
    <source>
        <strain evidence="3">CD08_7</strain>
    </source>
</reference>
<gene>
    <name evidence="1" type="ORF">AVL63_11975</name>
    <name evidence="2" type="ORF">HNR24_001808</name>
</gene>
<evidence type="ECO:0000313" key="1">
    <source>
        <dbReference type="EMBL" id="KUG59789.1"/>
    </source>
</evidence>
<dbReference type="RefSeq" id="WP_058888024.1">
    <property type="nucleotide sequence ID" value="NZ_BAAAKT010000004.1"/>
</dbReference>
<dbReference type="InterPro" id="IPR052912">
    <property type="entry name" value="UPF0111_domain"/>
</dbReference>
<dbReference type="OrthoDB" id="9797568at2"/>
<dbReference type="Proteomes" id="UP000054023">
    <property type="component" value="Unassembled WGS sequence"/>
</dbReference>
<comment type="caution">
    <text evidence="1">The sequence shown here is derived from an EMBL/GenBank/DDBJ whole genome shotgun (WGS) entry which is preliminary data.</text>
</comment>
<dbReference type="PANTHER" id="PTHR37298">
    <property type="entry name" value="UPF0111 PROTEIN YKAA"/>
    <property type="match status" value="1"/>
</dbReference>
<dbReference type="InterPro" id="IPR038078">
    <property type="entry name" value="PhoU-like_sf"/>
</dbReference>
<dbReference type="EMBL" id="LQBM01000002">
    <property type="protein sequence ID" value="KUG59789.1"/>
    <property type="molecule type" value="Genomic_DNA"/>
</dbReference>
<sequence length="205" mass="22874">MIVRRGQRKPEATDLLASIAREVRSGVQLISQLLGSPSDERSALREQLLGLEGRAVDLHFNLMTHIRSVFVTPLPRQDIYALSQQLNRTMEHVVAAGDLILARPHLVLPTQSADQLETLSRQLDLTVAAMSRLEDLDLLEDYWIQMQRLTKQANRTHRAWLTSTDNAFQPNIALQQAQIADALLAAVQDQRAVAVTAGSIIVRES</sequence>
<organism evidence="1 3">
    <name type="scientific">Nesterenkonia jeotgali</name>
    <dbReference type="NCBI Taxonomy" id="317018"/>
    <lineage>
        <taxon>Bacteria</taxon>
        <taxon>Bacillati</taxon>
        <taxon>Actinomycetota</taxon>
        <taxon>Actinomycetes</taxon>
        <taxon>Micrococcales</taxon>
        <taxon>Micrococcaceae</taxon>
        <taxon>Nesterenkonia</taxon>
    </lineage>
</organism>